<evidence type="ECO:0000313" key="5">
    <source>
        <dbReference type="Proteomes" id="UP000247681"/>
    </source>
</evidence>
<dbReference type="InterPro" id="IPR026444">
    <property type="entry name" value="Secre_tail"/>
</dbReference>
<evidence type="ECO:0000259" key="3">
    <source>
        <dbReference type="Pfam" id="PF18962"/>
    </source>
</evidence>
<keyword evidence="5" id="KW-1185">Reference proteome</keyword>
<sequence length="2195" mass="234402">MIINALSNNPKIKTMKKHLLLLLLITSFWGYSQTQATVTPTAVNGARTVTFVNPAPIEIDGELKKTDATGFGLANGTLNIVFKGGTGSYDYIWTKDGLSITAITDWSKLAHGEYSIKAKDKNNGCESVAYPFVIGQPDKLEVVIDGNSISCHGKNTGTLSITKKLGGTVTTGYTYKWFKSNGNTFDDTGLTGEFISNGLYTGTYQLEITDNASPVNTALSNTFLISEPLAAISVAESKTNVSCNGSSDGTISLTISGGTSGYSILWSDNITTTYTAGQPDRTGLSPGDYSYTITDTKGCIYSSAADIKITAPPAVIITSITPTQPSGTNSNDGKITISASGGTGTYTYLLTKGGITSSHSSNIITNLVNGTYEVVVKDNNNCTSLPSIAKLEALAITFVSQQNVKCYEENTGTITVQASGGTLATNSTYQYQWYKDATKIDNETNATINNLGGGSYSVQVMDDKMVPVTSDIYTIISPLQPLSVTSNAATQQQNASCNGGNDGKIEINVTGGTPTYTYKWADGPTSKDRYGLTAGTYSLTVTDANGCTQSLNNIIIADPSKITISSPSITHVAINGQSTGSIIFPSDPSGGNGDYTYQWTSNNGFSASIRDVIGLKAGIYYLTILDKKLCQSIQYNFTVLEKTKLEVTIKESAFIKCNGDSNGQLVAEVTGGVAPYKYRWEKNGATVSGENSASLSGIGFGDYSVFVTDSANPEPGPFANAEQLNFKLKQPDKLKVSLAKQTNVLCFGAATGAIEITIEGGTAPYTQQWTKDGVSYTGNLNQLAAGEYNVTVKDAVGHECTATLTDAVKITQPTAPLQISSTGPVHLKGFETNDGSISVTVSGGKPNYSYEWRKGTAMAIIGTNSSITNLSAGIYHLIVKDANNCTLPEIDYTVTQPDKLEVVSLTQTPFTNILCKGDLSGEYTIIVKGGVKEYSFEWLNTSTGKQYTSIETISIYSTASKASGLGAGNYVVSVKDANSNALFGTNTFTITEPDKLAFTYTKENVSCFGGNNGTIKLNITGGTKDTDLAKPYSIISSGGTVDNQNGIISGLSEGTYTIKVTDINLCGPVEQTIQISQPAKSVIIEENATVTPSTGFGLATGKIEISAVGGTLPYNYQWKNNAGLIVGTNSPSLVNVVSGNYSIVVTDSNNCFDSKTYTIEQPTKPVLTETHLQPKCNGLSGSLLATANGGAAYNQIQTSRIYTYKLKNKATAAVTTINGNTANFANIVDGDYTLTATDASGIDSNSIDVQFKQPDPIVVSLVSKSNVRCFGDKDGAITISVSGGTPLINGTPEYNYRWKKKNTTSNNYENFTPTSLNTFPAGIYAVEVRDANFDDSDAAHCIGILEDIEITQPADFGFDIEKIIYSNPTAVNGNDGSLHFEITGGKANYEYKFYTKNAAGAETIIQTISNSPLMTADFAGLIKDHYYISAKDATGCIKYADFDFRDNPLTISVNQTQNISCYDANNGTIKANANGGFGQKKYTWYCNNVLLPNENQDVLLNVKPGIYYAVVKDSKKVEVTSNAISITQPDPVAFSTIQQPVKCFGNSNGQVTLTASGGNGTFRYRYSSNNVLIKDWENFSNGKTTIIADLAEGDYSIEVEDSQQCQSTKATVKITSPTSLIISNTIITPATGKGLSNGSISITAQGANGQYSYQWYKSDNTSANQTASTAINLAAGKYYVVVSDIKGCNLTSPLIEVTEPPILETTIAVQNVVLCNGDKNGSLKPTTTGGFLKSGDSYTYQWFENGNPTALASTAVLSAIGKGAYYAIATDSNGNKATSSILVVTEPAVLSNMLTSDYMLCGDLNDWTINATPSGGTQPYNYSWNTGAKTASIQNVPPGNYSVLVSDSHGCTITKMITLTAPAHLDATENIKIPTCYGGSDATIVVKPVAGIAPYTYSWNTGEKSNTLKNAAAGDYTIEITDSKGCIISRTYTIANPPKDVIDLGKDVTLCFDQTLTINATIDDDKATYLWKSDKGFSSNKAMITVSEPANYTVTVTNKLGCEATDTIQIFSQNTAISAEFAMSSQVFKNEKIVIVDISNPAADEIEWVLPAKANVVTKNKDYAEISFSEAGEYEITLNTKKGNCTAFQTKQILVTEGEYEENPDDEPITEKKFDLKIYPNPSQGIFTVDVTLDKVMPAHVKVYNLNNNLLIDSKTEEGKDNYLFNFNLGGLPPGLYFVLFESQQGSKLRKIIIQ</sequence>
<name>A0A2V4C4X0_9FLAO</name>
<dbReference type="Gene3D" id="2.60.40.10">
    <property type="entry name" value="Immunoglobulins"/>
    <property type="match status" value="4"/>
</dbReference>
<dbReference type="Pfam" id="PF18962">
    <property type="entry name" value="Por_Secre_tail"/>
    <property type="match status" value="1"/>
</dbReference>
<dbReference type="Pfam" id="PF13573">
    <property type="entry name" value="SprB"/>
    <property type="match status" value="15"/>
</dbReference>
<reference evidence="4 5" key="1">
    <citation type="submission" date="2018-05" db="EMBL/GenBank/DDBJ databases">
        <title>Flavobacterium sp. strain IMCC34758, incomplete genome.</title>
        <authorList>
            <person name="Joung Y."/>
        </authorList>
    </citation>
    <scope>NUCLEOTIDE SEQUENCE [LARGE SCALE GENOMIC DNA]</scope>
    <source>
        <strain evidence="4 5">IMCC34758</strain>
    </source>
</reference>
<keyword evidence="1 2" id="KW-0732">Signal</keyword>
<organism evidence="4 5">
    <name type="scientific">Flavobacterium hydrophilum</name>
    <dbReference type="NCBI Taxonomy" id="2211445"/>
    <lineage>
        <taxon>Bacteria</taxon>
        <taxon>Pseudomonadati</taxon>
        <taxon>Bacteroidota</taxon>
        <taxon>Flavobacteriia</taxon>
        <taxon>Flavobacteriales</taxon>
        <taxon>Flavobacteriaceae</taxon>
        <taxon>Flavobacterium</taxon>
    </lineage>
</organism>
<evidence type="ECO:0000313" key="4">
    <source>
        <dbReference type="EMBL" id="PXY46017.1"/>
    </source>
</evidence>
<evidence type="ECO:0000256" key="1">
    <source>
        <dbReference type="ARBA" id="ARBA00022729"/>
    </source>
</evidence>
<dbReference type="OrthoDB" id="7794186at2"/>
<feature type="domain" description="Secretion system C-terminal sorting" evidence="3">
    <location>
        <begin position="2118"/>
        <end position="2194"/>
    </location>
</feature>
<proteinExistence type="predicted"/>
<accession>A0A2V4C4X0</accession>
<feature type="signal peptide" evidence="2">
    <location>
        <begin position="1"/>
        <end position="36"/>
    </location>
</feature>
<comment type="caution">
    <text evidence="4">The sequence shown here is derived from an EMBL/GenBank/DDBJ whole genome shotgun (WGS) entry which is preliminary data.</text>
</comment>
<feature type="chain" id="PRO_5015874238" description="Secretion system C-terminal sorting domain-containing protein" evidence="2">
    <location>
        <begin position="37"/>
        <end position="2195"/>
    </location>
</feature>
<protein>
    <recommendedName>
        <fullName evidence="3">Secretion system C-terminal sorting domain-containing protein</fullName>
    </recommendedName>
</protein>
<dbReference type="EMBL" id="QJHL01000001">
    <property type="protein sequence ID" value="PXY46017.1"/>
    <property type="molecule type" value="Genomic_DNA"/>
</dbReference>
<dbReference type="InterPro" id="IPR013783">
    <property type="entry name" value="Ig-like_fold"/>
</dbReference>
<dbReference type="InterPro" id="IPR025667">
    <property type="entry name" value="SprB_repeat"/>
</dbReference>
<dbReference type="NCBIfam" id="TIGR04183">
    <property type="entry name" value="Por_Secre_tail"/>
    <property type="match status" value="1"/>
</dbReference>
<dbReference type="Proteomes" id="UP000247681">
    <property type="component" value="Unassembled WGS sequence"/>
</dbReference>
<gene>
    <name evidence="4" type="ORF">DMB68_02185</name>
</gene>
<evidence type="ECO:0000256" key="2">
    <source>
        <dbReference type="SAM" id="SignalP"/>
    </source>
</evidence>
<dbReference type="Gene3D" id="2.60.40.740">
    <property type="match status" value="2"/>
</dbReference>